<proteinExistence type="predicted"/>
<protein>
    <submittedName>
        <fullName evidence="1">Uncharacterized protein</fullName>
    </submittedName>
</protein>
<evidence type="ECO:0000313" key="2">
    <source>
        <dbReference type="Proteomes" id="UP000032735"/>
    </source>
</evidence>
<dbReference type="AlphaFoldDB" id="A0A068R2Z6"/>
<dbReference type="HOGENOM" id="CLU_3124301_0_0_6"/>
<organism evidence="1 2">
    <name type="scientific">Xenorhabdus poinarii G6</name>
    <dbReference type="NCBI Taxonomy" id="1354304"/>
    <lineage>
        <taxon>Bacteria</taxon>
        <taxon>Pseudomonadati</taxon>
        <taxon>Pseudomonadota</taxon>
        <taxon>Gammaproteobacteria</taxon>
        <taxon>Enterobacterales</taxon>
        <taxon>Morganellaceae</taxon>
        <taxon>Xenorhabdus</taxon>
    </lineage>
</organism>
<sequence>MRRPHVDVRIIEAANITSVIHDNCQAHNHAGAHQLSWTHLPIQAKYSASV</sequence>
<name>A0A068R2Z6_9GAMM</name>
<dbReference type="Proteomes" id="UP000032735">
    <property type="component" value="Chromosome"/>
</dbReference>
<gene>
    <name evidence="1" type="ORF">XPG1_0855</name>
</gene>
<evidence type="ECO:0000313" key="1">
    <source>
        <dbReference type="EMBL" id="CDG20510.1"/>
    </source>
</evidence>
<accession>A0A068R2Z6</accession>
<reference evidence="1 2" key="1">
    <citation type="submission" date="2013-07" db="EMBL/GenBank/DDBJ databases">
        <authorList>
            <person name="Genoscope - CEA"/>
        </authorList>
    </citation>
    <scope>NUCLEOTIDE SEQUENCE [LARGE SCALE GENOMIC DNA]</scope>
    <source>
        <strain evidence="1 2">G6</strain>
    </source>
</reference>
<dbReference type="EMBL" id="FO704551">
    <property type="protein sequence ID" value="CDG20510.1"/>
    <property type="molecule type" value="Genomic_DNA"/>
</dbReference>
<dbReference type="KEGG" id="xpo:XPG1_0855"/>
<keyword evidence="2" id="KW-1185">Reference proteome</keyword>